<dbReference type="EMBL" id="PEDL01000001">
    <property type="protein sequence ID" value="PHV72045.1"/>
    <property type="molecule type" value="Genomic_DNA"/>
</dbReference>
<reference evidence="1" key="1">
    <citation type="submission" date="2017-10" db="EMBL/GenBank/DDBJ databases">
        <title>Genome sequence of cellulolytic Lachnospiraceae bacterium XHS1971 isolated from hotspring sediment.</title>
        <authorList>
            <person name="Vasudevan G."/>
            <person name="Joshi A.J."/>
            <person name="Hivarkar S."/>
            <person name="Lanjekar V.B."/>
            <person name="Dhakephalkar P.K."/>
            <person name="Dagar S."/>
        </authorList>
    </citation>
    <scope>NUCLEOTIDE SEQUENCE</scope>
    <source>
        <strain evidence="1">XHS1971</strain>
    </source>
</reference>
<comment type="caution">
    <text evidence="1">The sequence shown here is derived from an EMBL/GenBank/DDBJ whole genome shotgun (WGS) entry which is preliminary data.</text>
</comment>
<name>A0AC61DFJ8_9FIRM</name>
<keyword evidence="2" id="KW-1185">Reference proteome</keyword>
<evidence type="ECO:0000313" key="2">
    <source>
        <dbReference type="Proteomes" id="UP000224460"/>
    </source>
</evidence>
<dbReference type="Proteomes" id="UP000224460">
    <property type="component" value="Unassembled WGS sequence"/>
</dbReference>
<evidence type="ECO:0000313" key="1">
    <source>
        <dbReference type="EMBL" id="PHV72045.1"/>
    </source>
</evidence>
<sequence>MKKAKHLKLVCLTLAVGTLLLGTTLNASTGTKNLKAYYNNIKIVYNGTTKTLSSDMEPFIVNDRTYVPLRGIAEILGAGVDFSNNTVILTSSNVTSTDLAAQIADKNLQIVSLQQQLAAAQKELENYKGSGTSGTNIGTSAVSATLDKLRNTYDEDYDVDWEIDLRLVSGRLELTVGYNERYDEKAYNRITEGKLKQFIKDMCYDIAQAHSDIEIRGTIEETNKDIERASFRYTKSGSYTFELTSYVDLDDLEDKLERAYTAINYIGFNIPITSIELSENSRGDTLTFKITTNLKPNGNDFVNSWNNLSGDSKTYLKDRLFKEIVKDIEYDFDKYDAIEGYIYDSATSTKICDYTSNGTIYLNTNVR</sequence>
<protein>
    <submittedName>
        <fullName evidence="1">Uncharacterized protein</fullName>
    </submittedName>
</protein>
<accession>A0AC61DFJ8</accession>
<gene>
    <name evidence="1" type="ORF">CS063_00780</name>
</gene>
<organism evidence="1 2">
    <name type="scientific">Sporanaerobium hydrogeniformans</name>
    <dbReference type="NCBI Taxonomy" id="3072179"/>
    <lineage>
        <taxon>Bacteria</taxon>
        <taxon>Bacillati</taxon>
        <taxon>Bacillota</taxon>
        <taxon>Clostridia</taxon>
        <taxon>Lachnospirales</taxon>
        <taxon>Lachnospiraceae</taxon>
        <taxon>Sporanaerobium</taxon>
    </lineage>
</organism>
<proteinExistence type="predicted"/>